<accession>A0A2W7MGH8</accession>
<dbReference type="RefSeq" id="WP_111439097.1">
    <property type="nucleotide sequence ID" value="NZ_QKZI01000002.1"/>
</dbReference>
<sequence length="294" mass="33976">MIKDTLYAFQNDSATIENHQFRSWEHYYYSYFRESRVEAKSDEIVDHASLYLTNWNKLAEQLLSGSTKLQETYAAYLPVLDEMNGQISDVVKLNDTLTSKIVLGGFWVGPTFDCFFKEAVGFYDINKKVIENSFDQFSLFIKETTMEALNYTPMKVMDMYFGKREEVNTNIQDSESVERVKEFIPDTKEISRDVIEIQNNPVLKVRKSRTDDIRNYITIILQAEKESGQDFALICARDIHNGMTLKNSYPSVCSAMASIPLFRKFDVIYAPPSGKSSKVTYRYILNGESEKLLQ</sequence>
<evidence type="ECO:0000313" key="1">
    <source>
        <dbReference type="EMBL" id="PZX05638.1"/>
    </source>
</evidence>
<dbReference type="AlphaFoldDB" id="A0A2W7MGH8"/>
<organism evidence="1 2">
    <name type="scientific">Psychrobacillus insolitus</name>
    <dbReference type="NCBI Taxonomy" id="1461"/>
    <lineage>
        <taxon>Bacteria</taxon>
        <taxon>Bacillati</taxon>
        <taxon>Bacillota</taxon>
        <taxon>Bacilli</taxon>
        <taxon>Bacillales</taxon>
        <taxon>Bacillaceae</taxon>
        <taxon>Psychrobacillus</taxon>
    </lineage>
</organism>
<proteinExistence type="predicted"/>
<name>A0A2W7MGH8_9BACI</name>
<keyword evidence="2" id="KW-1185">Reference proteome</keyword>
<protein>
    <submittedName>
        <fullName evidence="1">Uncharacterized protein</fullName>
    </submittedName>
</protein>
<dbReference type="Proteomes" id="UP000248646">
    <property type="component" value="Unassembled WGS sequence"/>
</dbReference>
<evidence type="ECO:0000313" key="2">
    <source>
        <dbReference type="Proteomes" id="UP000248646"/>
    </source>
</evidence>
<dbReference type="EMBL" id="QKZI01000002">
    <property type="protein sequence ID" value="PZX05638.1"/>
    <property type="molecule type" value="Genomic_DNA"/>
</dbReference>
<gene>
    <name evidence="1" type="ORF">C7437_10296</name>
</gene>
<comment type="caution">
    <text evidence="1">The sequence shown here is derived from an EMBL/GenBank/DDBJ whole genome shotgun (WGS) entry which is preliminary data.</text>
</comment>
<dbReference type="OrthoDB" id="2833825at2"/>
<reference evidence="1 2" key="1">
    <citation type="submission" date="2018-06" db="EMBL/GenBank/DDBJ databases">
        <title>Genomic Encyclopedia of Type Strains, Phase IV (KMG-IV): sequencing the most valuable type-strain genomes for metagenomic binning, comparative biology and taxonomic classification.</title>
        <authorList>
            <person name="Goeker M."/>
        </authorList>
    </citation>
    <scope>NUCLEOTIDE SEQUENCE [LARGE SCALE GENOMIC DNA]</scope>
    <source>
        <strain evidence="1 2">DSM 5</strain>
    </source>
</reference>